<dbReference type="RefSeq" id="WP_380081799.1">
    <property type="nucleotide sequence ID" value="NZ_JBHSWD010000001.1"/>
</dbReference>
<sequence length="91" mass="9860">MAFNPGLNRVSIGHFANLPDGMAGRLAHEWLATWSIAPRMRSELDCAGLPPIPAATTADIARRALGQLPRGLLSGQSPKRLLWKALTTFKI</sequence>
<name>A0ABW1Y982_9DEIO</name>
<proteinExistence type="predicted"/>
<dbReference type="EMBL" id="JBHSWD010000001">
    <property type="protein sequence ID" value="MFC6590786.1"/>
    <property type="molecule type" value="Genomic_DNA"/>
</dbReference>
<evidence type="ECO:0000313" key="1">
    <source>
        <dbReference type="EMBL" id="MFC6590786.1"/>
    </source>
</evidence>
<protein>
    <submittedName>
        <fullName evidence="1">Uncharacterized protein</fullName>
    </submittedName>
</protein>
<organism evidence="1 2">
    <name type="scientific">Deinococcus lacus</name>
    <dbReference type="NCBI Taxonomy" id="392561"/>
    <lineage>
        <taxon>Bacteria</taxon>
        <taxon>Thermotogati</taxon>
        <taxon>Deinococcota</taxon>
        <taxon>Deinococci</taxon>
        <taxon>Deinococcales</taxon>
        <taxon>Deinococcaceae</taxon>
        <taxon>Deinococcus</taxon>
    </lineage>
</organism>
<comment type="caution">
    <text evidence="1">The sequence shown here is derived from an EMBL/GenBank/DDBJ whole genome shotgun (WGS) entry which is preliminary data.</text>
</comment>
<dbReference type="Proteomes" id="UP001596297">
    <property type="component" value="Unassembled WGS sequence"/>
</dbReference>
<accession>A0ABW1Y982</accession>
<gene>
    <name evidence="1" type="ORF">ACFP81_01195</name>
</gene>
<evidence type="ECO:0000313" key="2">
    <source>
        <dbReference type="Proteomes" id="UP001596297"/>
    </source>
</evidence>
<keyword evidence="2" id="KW-1185">Reference proteome</keyword>
<reference evidence="2" key="1">
    <citation type="journal article" date="2019" name="Int. J. Syst. Evol. Microbiol.">
        <title>The Global Catalogue of Microorganisms (GCM) 10K type strain sequencing project: providing services to taxonomists for standard genome sequencing and annotation.</title>
        <authorList>
            <consortium name="The Broad Institute Genomics Platform"/>
            <consortium name="The Broad Institute Genome Sequencing Center for Infectious Disease"/>
            <person name="Wu L."/>
            <person name="Ma J."/>
        </authorList>
    </citation>
    <scope>NUCLEOTIDE SEQUENCE [LARGE SCALE GENOMIC DNA]</scope>
    <source>
        <strain evidence="2">CGMCC 1.15772</strain>
    </source>
</reference>